<gene>
    <name evidence="1" type="ORF">DYI23_15280</name>
</gene>
<evidence type="ECO:0000313" key="2">
    <source>
        <dbReference type="Proteomes" id="UP000705379"/>
    </source>
</evidence>
<proteinExistence type="predicted"/>
<organism evidence="1 2">
    <name type="scientific">Roseibium polysiphoniae</name>
    <dbReference type="NCBI Taxonomy" id="2571221"/>
    <lineage>
        <taxon>Bacteria</taxon>
        <taxon>Pseudomonadati</taxon>
        <taxon>Pseudomonadota</taxon>
        <taxon>Alphaproteobacteria</taxon>
        <taxon>Hyphomicrobiales</taxon>
        <taxon>Stappiaceae</taxon>
        <taxon>Roseibium</taxon>
    </lineage>
</organism>
<name>A0A944CFE6_9HYPH</name>
<dbReference type="AlphaFoldDB" id="A0A944CFE6"/>
<sequence>MRKFLGVRNSPGRINQVAPQLPTRALADIGLDRVGSGGTDLDDKWRHELQLMLARKAADEERRKVRY</sequence>
<dbReference type="EMBL" id="QTKU01000004">
    <property type="protein sequence ID" value="MBS8261587.1"/>
    <property type="molecule type" value="Genomic_DNA"/>
</dbReference>
<reference evidence="1" key="2">
    <citation type="journal article" date="2021" name="Microorganisms">
        <title>Bacterial Dimethylsulfoniopropionate Biosynthesis in the East China Sea.</title>
        <authorList>
            <person name="Liu J."/>
            <person name="Zhang Y."/>
            <person name="Liu J."/>
            <person name="Zhong H."/>
            <person name="Williams B.T."/>
            <person name="Zheng Y."/>
            <person name="Curson A.R.J."/>
            <person name="Sun C."/>
            <person name="Sun H."/>
            <person name="Song D."/>
            <person name="Wagner Mackenzie B."/>
            <person name="Bermejo Martinez A."/>
            <person name="Todd J.D."/>
            <person name="Zhang X.H."/>
        </authorList>
    </citation>
    <scope>NUCLEOTIDE SEQUENCE</scope>
    <source>
        <strain evidence="1">AESS21</strain>
    </source>
</reference>
<reference evidence="1" key="1">
    <citation type="submission" date="2018-08" db="EMBL/GenBank/DDBJ databases">
        <authorList>
            <person name="Jin W."/>
            <person name="Wang H."/>
            <person name="Yang Y."/>
            <person name="Li M."/>
            <person name="Liu J."/>
        </authorList>
    </citation>
    <scope>NUCLEOTIDE SEQUENCE</scope>
    <source>
        <strain evidence="1">AESS21</strain>
    </source>
</reference>
<comment type="caution">
    <text evidence="1">The sequence shown here is derived from an EMBL/GenBank/DDBJ whole genome shotgun (WGS) entry which is preliminary data.</text>
</comment>
<dbReference type="Proteomes" id="UP000705379">
    <property type="component" value="Unassembled WGS sequence"/>
</dbReference>
<evidence type="ECO:0000313" key="1">
    <source>
        <dbReference type="EMBL" id="MBS8261587.1"/>
    </source>
</evidence>
<accession>A0A944CFE6</accession>
<protein>
    <submittedName>
        <fullName evidence="1">Uncharacterized protein</fullName>
    </submittedName>
</protein>